<dbReference type="InterPro" id="IPR029045">
    <property type="entry name" value="ClpP/crotonase-like_dom_sf"/>
</dbReference>
<dbReference type="GO" id="GO:0004165">
    <property type="term" value="F:delta(3)-delta(2)-enoyl-CoA isomerase activity"/>
    <property type="evidence" value="ECO:0007669"/>
    <property type="project" value="UniProtKB-ARBA"/>
</dbReference>
<keyword evidence="3" id="KW-0413">Isomerase</keyword>
<reference evidence="4 5" key="1">
    <citation type="submission" date="2019-02" db="EMBL/GenBank/DDBJ databases">
        <title>Siculibacillus lacustris gen. nov., sp. nov., a new rosette-forming bacterium isolated from a freshwater crater lake (Lake St. Ana, Romania).</title>
        <authorList>
            <person name="Felfoldi T."/>
            <person name="Marton Z."/>
            <person name="Szabo A."/>
            <person name="Mentes A."/>
            <person name="Boka K."/>
            <person name="Marialigeti K."/>
            <person name="Mathe I."/>
            <person name="Koncz M."/>
            <person name="Schumann P."/>
            <person name="Toth E."/>
        </authorList>
    </citation>
    <scope>NUCLEOTIDE SEQUENCE [LARGE SCALE GENOMIC DNA]</scope>
    <source>
        <strain evidence="4 5">SA-279</strain>
    </source>
</reference>
<evidence type="ECO:0000313" key="5">
    <source>
        <dbReference type="Proteomes" id="UP000292781"/>
    </source>
</evidence>
<evidence type="ECO:0000256" key="2">
    <source>
        <dbReference type="ARBA" id="ARBA00023140"/>
    </source>
</evidence>
<keyword evidence="5" id="KW-1185">Reference proteome</keyword>
<dbReference type="Gene3D" id="3.90.226.10">
    <property type="entry name" value="2-enoyl-CoA Hydratase, Chain A, domain 1"/>
    <property type="match status" value="1"/>
</dbReference>
<sequence length="256" mass="26948">MTQDRPLVGVTRRGAVAEIRIDRPEKKNALTAPMYAAITAALIAGEADPAVAVHLLCGSPGAFSAGNDVEEFLGFAREGRLGDEVVAFLVALASLDKPLVCAVDGLAVGVGTTLLFHADLVYASDRSVFRTPFLDLGLVPEAASSLLAPRLMGHAAAFELLCLGAPFDARRALAVGLVNRIVAADDLEQFAREAADALAAKPAAALAAARRLLRSGSVTTRAEVLARIDLEAEEFRRRLTSAEAQAAFAAFMARRR</sequence>
<keyword evidence="2" id="KW-0576">Peroxisome</keyword>
<dbReference type="OrthoDB" id="9797151at2"/>
<accession>A0A4Q9VHD1</accession>
<evidence type="ECO:0000256" key="1">
    <source>
        <dbReference type="ARBA" id="ARBA00004275"/>
    </source>
</evidence>
<dbReference type="RefSeq" id="WP_131311045.1">
    <property type="nucleotide sequence ID" value="NZ_SJFN01000033.1"/>
</dbReference>
<protein>
    <submittedName>
        <fullName evidence="4">Crotonase/enoyl-CoA hydratase family protein</fullName>
    </submittedName>
</protein>
<dbReference type="NCBIfam" id="NF004681">
    <property type="entry name" value="PRK06023.1"/>
    <property type="match status" value="1"/>
</dbReference>
<dbReference type="InterPro" id="IPR051053">
    <property type="entry name" value="ECH/Chromodomain_protein"/>
</dbReference>
<organism evidence="4 5">
    <name type="scientific">Siculibacillus lacustris</name>
    <dbReference type="NCBI Taxonomy" id="1549641"/>
    <lineage>
        <taxon>Bacteria</taxon>
        <taxon>Pseudomonadati</taxon>
        <taxon>Pseudomonadota</taxon>
        <taxon>Alphaproteobacteria</taxon>
        <taxon>Hyphomicrobiales</taxon>
        <taxon>Ancalomicrobiaceae</taxon>
        <taxon>Siculibacillus</taxon>
    </lineage>
</organism>
<dbReference type="InterPro" id="IPR001753">
    <property type="entry name" value="Enoyl-CoA_hydra/iso"/>
</dbReference>
<dbReference type="AlphaFoldDB" id="A0A4Q9VHD1"/>
<dbReference type="Pfam" id="PF00378">
    <property type="entry name" value="ECH_1"/>
    <property type="match status" value="1"/>
</dbReference>
<dbReference type="EMBL" id="SJFN01000033">
    <property type="protein sequence ID" value="TBW34507.1"/>
    <property type="molecule type" value="Genomic_DNA"/>
</dbReference>
<comment type="subcellular location">
    <subcellularLocation>
        <location evidence="1">Peroxisome</location>
    </subcellularLocation>
</comment>
<comment type="caution">
    <text evidence="4">The sequence shown here is derived from an EMBL/GenBank/DDBJ whole genome shotgun (WGS) entry which is preliminary data.</text>
</comment>
<proteinExistence type="predicted"/>
<name>A0A4Q9VHD1_9HYPH</name>
<evidence type="ECO:0000256" key="3">
    <source>
        <dbReference type="ARBA" id="ARBA00023235"/>
    </source>
</evidence>
<dbReference type="CDD" id="cd06558">
    <property type="entry name" value="crotonase-like"/>
    <property type="match status" value="1"/>
</dbReference>
<dbReference type="SUPFAM" id="SSF52096">
    <property type="entry name" value="ClpP/crotonase"/>
    <property type="match status" value="1"/>
</dbReference>
<dbReference type="PANTHER" id="PTHR43684">
    <property type="match status" value="1"/>
</dbReference>
<dbReference type="Proteomes" id="UP000292781">
    <property type="component" value="Unassembled WGS sequence"/>
</dbReference>
<dbReference type="PANTHER" id="PTHR43684:SF1">
    <property type="entry name" value="ENOYL-COA DELTA ISOMERASE 2"/>
    <property type="match status" value="1"/>
</dbReference>
<gene>
    <name evidence="4" type="ORF">EYW49_18140</name>
</gene>
<evidence type="ECO:0000313" key="4">
    <source>
        <dbReference type="EMBL" id="TBW34507.1"/>
    </source>
</evidence>